<proteinExistence type="predicted"/>
<keyword evidence="3" id="KW-1185">Reference proteome</keyword>
<name>R7WQU0_9NOCA</name>
<gene>
    <name evidence="2" type="ORF">Rrhod_2325</name>
</gene>
<keyword evidence="1" id="KW-1133">Transmembrane helix</keyword>
<dbReference type="PATRIC" id="fig|1273125.3.peg.2236"/>
<reference evidence="2 3" key="1">
    <citation type="journal article" date="2013" name="Genome Announc.">
        <title>Draft Genome Sequence of Rhodococcus rhodnii Strain LMG5362, a Symbiont of Rhodnius prolixus (Hemiptera, Reduviidae, Triatominae), the Principle Vector of Trypanosoma cruzi.</title>
        <authorList>
            <person name="Pachebat J.A."/>
            <person name="van Keulen G."/>
            <person name="Whitten M.M."/>
            <person name="Girdwood S."/>
            <person name="Del Sol R."/>
            <person name="Dyson P.J."/>
            <person name="Facey P.D."/>
        </authorList>
    </citation>
    <scope>NUCLEOTIDE SEQUENCE [LARGE SCALE GENOMIC DNA]</scope>
    <source>
        <strain evidence="2 3">LMG 5362</strain>
    </source>
</reference>
<dbReference type="RefSeq" id="WP_010838379.1">
    <property type="nucleotide sequence ID" value="NZ_APMY01000070.1"/>
</dbReference>
<keyword evidence="1" id="KW-0472">Membrane</keyword>
<dbReference type="AlphaFoldDB" id="R7WQU0"/>
<evidence type="ECO:0000256" key="1">
    <source>
        <dbReference type="SAM" id="Phobius"/>
    </source>
</evidence>
<dbReference type="EMBL" id="APMY01000070">
    <property type="protein sequence ID" value="EOM76324.1"/>
    <property type="molecule type" value="Genomic_DNA"/>
</dbReference>
<organism evidence="2 3">
    <name type="scientific">Rhodococcus rhodnii LMG 5362</name>
    <dbReference type="NCBI Taxonomy" id="1273125"/>
    <lineage>
        <taxon>Bacteria</taxon>
        <taxon>Bacillati</taxon>
        <taxon>Actinomycetota</taxon>
        <taxon>Actinomycetes</taxon>
        <taxon>Mycobacteriales</taxon>
        <taxon>Nocardiaceae</taxon>
        <taxon>Rhodococcus</taxon>
    </lineage>
</organism>
<comment type="caution">
    <text evidence="2">The sequence shown here is derived from an EMBL/GenBank/DDBJ whole genome shotgun (WGS) entry which is preliminary data.</text>
</comment>
<evidence type="ECO:0000313" key="2">
    <source>
        <dbReference type="EMBL" id="EOM76324.1"/>
    </source>
</evidence>
<accession>R7WQU0</accession>
<evidence type="ECO:0000313" key="3">
    <source>
        <dbReference type="Proteomes" id="UP000013525"/>
    </source>
</evidence>
<sequence length="50" mass="5101">MRTRLAVSVCVIALLAAVGTMLLAVGAMVSGGAAIVAALVWLGVLYRRES</sequence>
<protein>
    <submittedName>
        <fullName evidence="2">Uncharacterized protein</fullName>
    </submittedName>
</protein>
<dbReference type="Proteomes" id="UP000013525">
    <property type="component" value="Unassembled WGS sequence"/>
</dbReference>
<feature type="transmembrane region" description="Helical" evidence="1">
    <location>
        <begin position="29"/>
        <end position="46"/>
    </location>
</feature>
<keyword evidence="1" id="KW-0812">Transmembrane</keyword>